<evidence type="ECO:0000313" key="3">
    <source>
        <dbReference type="Proteomes" id="UP001165121"/>
    </source>
</evidence>
<comment type="caution">
    <text evidence="2">The sequence shown here is derived from an EMBL/GenBank/DDBJ whole genome shotgun (WGS) entry which is preliminary data.</text>
</comment>
<reference evidence="2" key="1">
    <citation type="submission" date="2023-04" db="EMBL/GenBank/DDBJ databases">
        <title>Phytophthora fragariaefolia NBRC 109709.</title>
        <authorList>
            <person name="Ichikawa N."/>
            <person name="Sato H."/>
            <person name="Tonouchi N."/>
        </authorList>
    </citation>
    <scope>NUCLEOTIDE SEQUENCE</scope>
    <source>
        <strain evidence="2">NBRC 109709</strain>
    </source>
</reference>
<organism evidence="2 3">
    <name type="scientific">Phytophthora fragariaefolia</name>
    <dbReference type="NCBI Taxonomy" id="1490495"/>
    <lineage>
        <taxon>Eukaryota</taxon>
        <taxon>Sar</taxon>
        <taxon>Stramenopiles</taxon>
        <taxon>Oomycota</taxon>
        <taxon>Peronosporomycetes</taxon>
        <taxon>Peronosporales</taxon>
        <taxon>Peronosporaceae</taxon>
        <taxon>Phytophthora</taxon>
    </lineage>
</organism>
<feature type="region of interest" description="Disordered" evidence="1">
    <location>
        <begin position="161"/>
        <end position="184"/>
    </location>
</feature>
<feature type="region of interest" description="Disordered" evidence="1">
    <location>
        <begin position="74"/>
        <end position="104"/>
    </location>
</feature>
<protein>
    <submittedName>
        <fullName evidence="2">Unnamed protein product</fullName>
    </submittedName>
</protein>
<feature type="compositionally biased region" description="Basic and acidic residues" evidence="1">
    <location>
        <begin position="81"/>
        <end position="94"/>
    </location>
</feature>
<keyword evidence="3" id="KW-1185">Reference proteome</keyword>
<gene>
    <name evidence="2" type="ORF">Pfra01_001285500</name>
</gene>
<dbReference type="OrthoDB" id="139378at2759"/>
<dbReference type="InterPro" id="IPR021109">
    <property type="entry name" value="Peptidase_aspartic_dom_sf"/>
</dbReference>
<name>A0A9W6XLP4_9STRA</name>
<sequence>MDDRYDLILGMPWLAKHEPCIAWRSRTIGASHNPLADRALVGHVPSSSRDGFVHEHCVPRADWQFAGSSEVLQLSSASPPRPRELDVGDGKAPQDPRTPPVGRQGSAVCNRVAYVQGAVMTQGADAATARAGKGGSVRAPPMQSMVAGSAHVEEGAGVVARANKSGRVGTPTTQGVVAGSARAT</sequence>
<dbReference type="Proteomes" id="UP001165121">
    <property type="component" value="Unassembled WGS sequence"/>
</dbReference>
<evidence type="ECO:0000256" key="1">
    <source>
        <dbReference type="SAM" id="MobiDB-lite"/>
    </source>
</evidence>
<dbReference type="AlphaFoldDB" id="A0A9W6XLP4"/>
<proteinExistence type="predicted"/>
<dbReference type="EMBL" id="BSXT01001303">
    <property type="protein sequence ID" value="GMF41081.1"/>
    <property type="molecule type" value="Genomic_DNA"/>
</dbReference>
<accession>A0A9W6XLP4</accession>
<evidence type="ECO:0000313" key="2">
    <source>
        <dbReference type="EMBL" id="GMF41081.1"/>
    </source>
</evidence>
<dbReference type="Gene3D" id="2.40.70.10">
    <property type="entry name" value="Acid Proteases"/>
    <property type="match status" value="1"/>
</dbReference>